<organism evidence="2 3">
    <name type="scientific">Pedobacter gandavensis</name>
    <dbReference type="NCBI Taxonomy" id="2679963"/>
    <lineage>
        <taxon>Bacteria</taxon>
        <taxon>Pseudomonadati</taxon>
        <taxon>Bacteroidota</taxon>
        <taxon>Sphingobacteriia</taxon>
        <taxon>Sphingobacteriales</taxon>
        <taxon>Sphingobacteriaceae</taxon>
        <taxon>Pedobacter</taxon>
    </lineage>
</organism>
<dbReference type="RefSeq" id="WP_182961565.1">
    <property type="nucleotide sequence ID" value="NZ_WNXC01000010.1"/>
</dbReference>
<keyword evidence="3" id="KW-1185">Reference proteome</keyword>
<evidence type="ECO:0000313" key="3">
    <source>
        <dbReference type="Proteomes" id="UP000636110"/>
    </source>
</evidence>
<dbReference type="Proteomes" id="UP000636110">
    <property type="component" value="Unassembled WGS sequence"/>
</dbReference>
<evidence type="ECO:0008006" key="4">
    <source>
        <dbReference type="Google" id="ProtNLM"/>
    </source>
</evidence>
<feature type="signal peptide" evidence="1">
    <location>
        <begin position="1"/>
        <end position="23"/>
    </location>
</feature>
<comment type="caution">
    <text evidence="2">The sequence shown here is derived from an EMBL/GenBank/DDBJ whole genome shotgun (WGS) entry which is preliminary data.</text>
</comment>
<sequence>MVKPTQLTGCLILFFIAPFAAFAQDPILIPPEIVLAPDSSRAVATRGRANKASPKNKSDAIKHRDTIGQAKRADSIKQADQPTLKIGGALRFNYNLSSWKKEQVKRGGDFGLDMFRINVDASHKKLDFHAEYRFYAKASGGSFLKDGYLTYHFNDSTNLAIGLVQNPFGNTTYNSHNWFFNLPYYLGFEDKASMGIRFHQRSNRWMYDLAFFKSAMELDFGDKTSIDPSRYSYDVAGRNKEVNQGNIKTEYLLSENKRIGISGMLGGVYNIPTGNMGSRWAAAIHTDLTFGKFNLKLQSMYYQYHLADSTQYNHSVNLGAYGSTYDVATKAYLHTASVAFTQPVKIGPVSSITFYENYSYMDKTLQGATDTQMNVLGMMLNAGNLITYVDWAAGKNQPWLGPEWQNGLAAGNPDAKWHSRFNINIGYYF</sequence>
<reference evidence="2 3" key="1">
    <citation type="submission" date="2019-11" db="EMBL/GenBank/DDBJ databases">
        <title>Description of Pedobacter sp. LMG 31462T.</title>
        <authorList>
            <person name="Carlier A."/>
            <person name="Qi S."/>
            <person name="Vandamme P."/>
        </authorList>
    </citation>
    <scope>NUCLEOTIDE SEQUENCE [LARGE SCALE GENOMIC DNA]</scope>
    <source>
        <strain evidence="2 3">LMG 31462</strain>
    </source>
</reference>
<accession>A0ABR6F239</accession>
<dbReference type="SUPFAM" id="SSF56935">
    <property type="entry name" value="Porins"/>
    <property type="match status" value="1"/>
</dbReference>
<gene>
    <name evidence="2" type="ORF">GM920_22080</name>
</gene>
<feature type="chain" id="PRO_5045478470" description="Porin" evidence="1">
    <location>
        <begin position="24"/>
        <end position="429"/>
    </location>
</feature>
<evidence type="ECO:0000313" key="2">
    <source>
        <dbReference type="EMBL" id="MBB2151605.1"/>
    </source>
</evidence>
<dbReference type="EMBL" id="WNXC01000010">
    <property type="protein sequence ID" value="MBB2151605.1"/>
    <property type="molecule type" value="Genomic_DNA"/>
</dbReference>
<proteinExistence type="predicted"/>
<keyword evidence="1" id="KW-0732">Signal</keyword>
<evidence type="ECO:0000256" key="1">
    <source>
        <dbReference type="SAM" id="SignalP"/>
    </source>
</evidence>
<protein>
    <recommendedName>
        <fullName evidence="4">Porin</fullName>
    </recommendedName>
</protein>
<name>A0ABR6F239_9SPHI</name>